<evidence type="ECO:0000259" key="2">
    <source>
        <dbReference type="Pfam" id="PF01368"/>
    </source>
</evidence>
<dbReference type="Gene3D" id="3.90.1640.10">
    <property type="entry name" value="inorganic pyrophosphatase (n-terminal core)"/>
    <property type="match status" value="1"/>
</dbReference>
<dbReference type="PIRSF" id="PIRSF026583">
    <property type="entry name" value="YybT"/>
    <property type="match status" value="1"/>
</dbReference>
<keyword evidence="1" id="KW-0472">Membrane</keyword>
<gene>
    <name evidence="4" type="primary">ppaC</name>
    <name evidence="4" type="ORF">NCTC10113_01317</name>
</gene>
<dbReference type="InterPro" id="IPR001667">
    <property type="entry name" value="DDH_dom"/>
</dbReference>
<dbReference type="GO" id="GO:0004427">
    <property type="term" value="F:inorganic diphosphate phosphatase activity"/>
    <property type="evidence" value="ECO:0007669"/>
    <property type="project" value="UniProtKB-EC"/>
</dbReference>
<dbReference type="RefSeq" id="WP_024544342.1">
    <property type="nucleotide sequence ID" value="NZ_BPLW01000001.1"/>
</dbReference>
<dbReference type="Gene3D" id="3.10.310.30">
    <property type="match status" value="1"/>
</dbReference>
<proteinExistence type="predicted"/>
<dbReference type="PANTHER" id="PTHR47618">
    <property type="entry name" value="BIFUNCTIONAL OLIGORIBONUCLEASE AND PAP PHOSPHATASE NRNA"/>
    <property type="match status" value="1"/>
</dbReference>
<dbReference type="Pfam" id="PF24898">
    <property type="entry name" value="GGDEF_GdpP"/>
    <property type="match status" value="1"/>
</dbReference>
<dbReference type="EMBL" id="LR214939">
    <property type="protein sequence ID" value="VEU56408.1"/>
    <property type="molecule type" value="Genomic_DNA"/>
</dbReference>
<keyword evidence="1" id="KW-1133">Transmembrane helix</keyword>
<accession>A0A448ZYU2</accession>
<dbReference type="InterPro" id="IPR003156">
    <property type="entry name" value="DHHA1_dom"/>
</dbReference>
<dbReference type="Pfam" id="PF02272">
    <property type="entry name" value="DHHA1"/>
    <property type="match status" value="1"/>
</dbReference>
<feature type="domain" description="DDH" evidence="2">
    <location>
        <begin position="340"/>
        <end position="498"/>
    </location>
</feature>
<geneLocation type="plasmid" evidence="4">
    <name>2</name>
</geneLocation>
<name>A0A448ZYU2_METSV</name>
<keyword evidence="4" id="KW-0378">Hydrolase</keyword>
<dbReference type="GO" id="GO:0003676">
    <property type="term" value="F:nucleic acid binding"/>
    <property type="evidence" value="ECO:0007669"/>
    <property type="project" value="InterPro"/>
</dbReference>
<feature type="transmembrane region" description="Helical" evidence="1">
    <location>
        <begin position="7"/>
        <end position="30"/>
    </location>
</feature>
<keyword evidence="1" id="KW-0812">Transmembrane</keyword>
<feature type="domain" description="DHHA1" evidence="3">
    <location>
        <begin position="558"/>
        <end position="646"/>
    </location>
</feature>
<protein>
    <submittedName>
        <fullName evidence="4">Probable manganese-dependent inorganic pyrophosphatase</fullName>
        <ecNumber evidence="4">3.6.1.1</ecNumber>
    </submittedName>
</protein>
<evidence type="ECO:0000259" key="3">
    <source>
        <dbReference type="Pfam" id="PF02272"/>
    </source>
</evidence>
<dbReference type="SUPFAM" id="SSF64182">
    <property type="entry name" value="DHH phosphoesterases"/>
    <property type="match status" value="1"/>
</dbReference>
<sequence>MKKNRTSIYLAIQLLLLYLLPTLIFSIAIFTFKNVIYQGLLISSYIIWLVAISIIAMINIKKYMQNNLLANNGVNYFIEKELFKSQIGVIVFLDKGTIVWTSNFIETRFSKNIIGKNIKELLNLDKWDNENLSLEVEIKGFKYEVHIILEKNLAIFKDVTIRDNIISDYTNQRVVFGEINIDNINLFQASMSEDELFKVYSIVINMLEDLTKKYDLIYRQYENGRYFIITNQETLDKLESEHFRVFESLGDGKTVNDNLITVSAGFAYGIYKLDTLSLLAKEALLQSQTRGGNQTTVMSRDAKSRHYGSTSEIKINISRTNVKLISQGLVTKLMSHDITRVIIYGHKNADLDAIGSAYGLYVLSKEYNKEAYIQNLTYDETTTRKVNNTFTSELRNNIFISARKATKLNDDNTLVILTDVADENRIENKNAFKNIKKNNIFVIDHHRILRNPTFLSSNNLYIDSSASSASEIVTEIIALTNNKNKINKTAAQFLLDGIYLDTSMFQKHTSSKTFYACSLLEEWGADAQKSTISLKMSEEIYDKVAQLKSNMQEIKPGYFLSYADIEASNDIIAIAAEEILRVEGRKAAFVVGKLEGTNRYKLSARGLDTNVQVIAEAVNGGGHFGAAAAESSEPLEVFVDNIKQAIVSVKNESNNN</sequence>
<reference evidence="4" key="1">
    <citation type="submission" date="2019-01" db="EMBL/GenBank/DDBJ databases">
        <authorList>
            <consortium name="Pathogen Informatics"/>
        </authorList>
    </citation>
    <scope>NUCLEOTIDE SEQUENCE [LARGE SCALE GENOMIC DNA]</scope>
    <source>
        <strain evidence="4">NCTC10113</strain>
    </source>
</reference>
<feature type="transmembrane region" description="Helical" evidence="1">
    <location>
        <begin position="36"/>
        <end position="58"/>
    </location>
</feature>
<dbReference type="InterPro" id="IPR038763">
    <property type="entry name" value="DHH_sf"/>
</dbReference>
<dbReference type="InterPro" id="IPR014528">
    <property type="entry name" value="GdpP/PdeA"/>
</dbReference>
<evidence type="ECO:0000256" key="1">
    <source>
        <dbReference type="SAM" id="Phobius"/>
    </source>
</evidence>
<dbReference type="Pfam" id="PF01368">
    <property type="entry name" value="DHH"/>
    <property type="match status" value="1"/>
</dbReference>
<dbReference type="AlphaFoldDB" id="A0A448ZYU2"/>
<keyword evidence="4" id="KW-0614">Plasmid</keyword>
<dbReference type="PANTHER" id="PTHR47618:SF2">
    <property type="entry name" value="CYCLIC-DI-AMP PHOSPHODIESTERASE GDPP"/>
    <property type="match status" value="1"/>
</dbReference>
<organism evidence="4">
    <name type="scientific">Metamycoplasma salivarium</name>
    <name type="common">Mycoplasma salivarium</name>
    <dbReference type="NCBI Taxonomy" id="2124"/>
    <lineage>
        <taxon>Bacteria</taxon>
        <taxon>Bacillati</taxon>
        <taxon>Mycoplasmatota</taxon>
        <taxon>Mycoplasmoidales</taxon>
        <taxon>Metamycoplasmataceae</taxon>
        <taxon>Metamycoplasma</taxon>
    </lineage>
</organism>
<evidence type="ECO:0000313" key="4">
    <source>
        <dbReference type="EMBL" id="VEU56408.1"/>
    </source>
</evidence>
<dbReference type="Gene3D" id="3.30.450.20">
    <property type="entry name" value="PAS domain"/>
    <property type="match status" value="1"/>
</dbReference>
<dbReference type="InterPro" id="IPR051319">
    <property type="entry name" value="Oligoribo/pAp-PDE_c-di-AMP_PDE"/>
</dbReference>
<dbReference type="EC" id="3.6.1.1" evidence="4"/>